<evidence type="ECO:0000259" key="1">
    <source>
        <dbReference type="PROSITE" id="PS50404"/>
    </source>
</evidence>
<keyword evidence="3" id="KW-1185">Reference proteome</keyword>
<protein>
    <recommendedName>
        <fullName evidence="1">GST N-terminal domain-containing protein</fullName>
    </recommendedName>
</protein>
<dbReference type="Gene3D" id="3.40.30.10">
    <property type="entry name" value="Glutaredoxin"/>
    <property type="match status" value="1"/>
</dbReference>
<dbReference type="PROSITE" id="PS50404">
    <property type="entry name" value="GST_NTER"/>
    <property type="match status" value="1"/>
</dbReference>
<name>W3XP82_PESFW</name>
<dbReference type="SUPFAM" id="SSF52833">
    <property type="entry name" value="Thioredoxin-like"/>
    <property type="match status" value="1"/>
</dbReference>
<reference evidence="3" key="1">
    <citation type="journal article" date="2015" name="BMC Genomics">
        <title>Genomic and transcriptomic analysis of the endophytic fungus Pestalotiopsis fici reveals its lifestyle and high potential for synthesis of natural products.</title>
        <authorList>
            <person name="Wang X."/>
            <person name="Zhang X."/>
            <person name="Liu L."/>
            <person name="Xiang M."/>
            <person name="Wang W."/>
            <person name="Sun X."/>
            <person name="Che Y."/>
            <person name="Guo L."/>
            <person name="Liu G."/>
            <person name="Guo L."/>
            <person name="Wang C."/>
            <person name="Yin W.B."/>
            <person name="Stadler M."/>
            <person name="Zhang X."/>
            <person name="Liu X."/>
        </authorList>
    </citation>
    <scope>NUCLEOTIDE SEQUENCE [LARGE SCALE GENOMIC DNA]</scope>
    <source>
        <strain evidence="3">W106-1 / CGMCC3.15140</strain>
    </source>
</reference>
<dbReference type="InParanoid" id="W3XP82"/>
<dbReference type="Proteomes" id="UP000030651">
    <property type="component" value="Unassembled WGS sequence"/>
</dbReference>
<accession>W3XP82</accession>
<gene>
    <name evidence="2" type="ORF">PFICI_01696</name>
</gene>
<dbReference type="eggNOG" id="ENOG502SMRJ">
    <property type="taxonomic scope" value="Eukaryota"/>
</dbReference>
<organism evidence="2 3">
    <name type="scientific">Pestalotiopsis fici (strain W106-1 / CGMCC3.15140)</name>
    <dbReference type="NCBI Taxonomy" id="1229662"/>
    <lineage>
        <taxon>Eukaryota</taxon>
        <taxon>Fungi</taxon>
        <taxon>Dikarya</taxon>
        <taxon>Ascomycota</taxon>
        <taxon>Pezizomycotina</taxon>
        <taxon>Sordariomycetes</taxon>
        <taxon>Xylariomycetidae</taxon>
        <taxon>Amphisphaeriales</taxon>
        <taxon>Sporocadaceae</taxon>
        <taxon>Pestalotiopsis</taxon>
    </lineage>
</organism>
<evidence type="ECO:0000313" key="2">
    <source>
        <dbReference type="EMBL" id="ETS87868.1"/>
    </source>
</evidence>
<dbReference type="HOGENOM" id="CLU_088985_0_0_1"/>
<dbReference type="InterPro" id="IPR036282">
    <property type="entry name" value="Glutathione-S-Trfase_C_sf"/>
</dbReference>
<dbReference type="GeneID" id="19266709"/>
<proteinExistence type="predicted"/>
<dbReference type="AlphaFoldDB" id="W3XP82"/>
<dbReference type="SUPFAM" id="SSF47616">
    <property type="entry name" value="GST C-terminal domain-like"/>
    <property type="match status" value="1"/>
</dbReference>
<dbReference type="KEGG" id="pfy:PFICI_01696"/>
<dbReference type="InterPro" id="IPR004045">
    <property type="entry name" value="Glutathione_S-Trfase_N"/>
</dbReference>
<dbReference type="EMBL" id="KI912109">
    <property type="protein sequence ID" value="ETS87868.1"/>
    <property type="molecule type" value="Genomic_DNA"/>
</dbReference>
<feature type="domain" description="GST N-terminal" evidence="1">
    <location>
        <begin position="4"/>
        <end position="99"/>
    </location>
</feature>
<dbReference type="OrthoDB" id="412788at2759"/>
<dbReference type="OMA" id="WLCSHYP"/>
<evidence type="ECO:0000313" key="3">
    <source>
        <dbReference type="Proteomes" id="UP000030651"/>
    </source>
</evidence>
<dbReference type="InterPro" id="IPR036249">
    <property type="entry name" value="Thioredoxin-like_sf"/>
</dbReference>
<sequence length="267" mass="30053">MSSSPFCLYYATYSICATMVRTTFAMRGPPREGLPDMDMRFQLVDISPENPEQLSEDFLCKVNRDGQVPVLTNEQHLTEPMPESVDISYYICDWYPQLLPKEHEAVIRSLVQELHQINYGVLTFGPGSRHPTRLVAKVEELLEQPGLSESYRSALERKAKILRGRQGTLTVESLAKHEAKTRELCSKVLALMEKHGSEPPLSSLYIFGDSPTVLDAHMLPFLCRVVDGNRSDLIEPALLDWLEKFRKGGLWTEIVPGGSTLPPYASS</sequence>
<dbReference type="RefSeq" id="XP_007828468.1">
    <property type="nucleotide sequence ID" value="XM_007830277.1"/>
</dbReference>